<evidence type="ECO:0000256" key="13">
    <source>
        <dbReference type="ARBA" id="ARBA00023170"/>
    </source>
</evidence>
<dbReference type="InterPro" id="IPR036465">
    <property type="entry name" value="vWFA_dom_sf"/>
</dbReference>
<evidence type="ECO:0000313" key="19">
    <source>
        <dbReference type="Proteomes" id="UP001190640"/>
    </source>
</evidence>
<keyword evidence="9 16" id="KW-1133">Transmembrane helix</keyword>
<feature type="domain" description="VWFA" evidence="18">
    <location>
        <begin position="157"/>
        <end position="339"/>
    </location>
</feature>
<dbReference type="PROSITE" id="PS50234">
    <property type="entry name" value="VWFA"/>
    <property type="match status" value="1"/>
</dbReference>
<dbReference type="InterPro" id="IPR013649">
    <property type="entry name" value="Integrin_alpha_Ig-like_1"/>
</dbReference>
<feature type="repeat" description="FG-GAP" evidence="15">
    <location>
        <begin position="453"/>
        <end position="513"/>
    </location>
</feature>
<dbReference type="Gene3D" id="2.130.10.130">
    <property type="entry name" value="Integrin alpha, N-terminal"/>
    <property type="match status" value="2"/>
</dbReference>
<dbReference type="GO" id="GO:0098609">
    <property type="term" value="P:cell-cell adhesion"/>
    <property type="evidence" value="ECO:0007669"/>
    <property type="project" value="TreeGrafter"/>
</dbReference>
<dbReference type="PROSITE" id="PS00242">
    <property type="entry name" value="INTEGRIN_ALPHA"/>
    <property type="match status" value="1"/>
</dbReference>
<dbReference type="Pfam" id="PF01839">
    <property type="entry name" value="FG-GAP"/>
    <property type="match status" value="2"/>
</dbReference>
<dbReference type="Gene3D" id="1.20.5.930">
    <property type="entry name" value="Bicelle-embedded integrin alpha(iib) transmembrane segment"/>
    <property type="match status" value="1"/>
</dbReference>
<dbReference type="GO" id="GO:0007229">
    <property type="term" value="P:integrin-mediated signaling pathway"/>
    <property type="evidence" value="ECO:0007669"/>
    <property type="project" value="UniProtKB-KW"/>
</dbReference>
<feature type="repeat" description="FG-GAP" evidence="15">
    <location>
        <begin position="514"/>
        <end position="572"/>
    </location>
</feature>
<dbReference type="InterPro" id="IPR032695">
    <property type="entry name" value="Integrin_dom_sf"/>
</dbReference>
<dbReference type="Gene3D" id="3.40.50.410">
    <property type="entry name" value="von Willebrand factor, type A domain"/>
    <property type="match status" value="1"/>
</dbReference>
<dbReference type="GO" id="GO:0005178">
    <property type="term" value="F:integrin binding"/>
    <property type="evidence" value="ECO:0007669"/>
    <property type="project" value="TreeGrafter"/>
</dbReference>
<dbReference type="SMART" id="SM00327">
    <property type="entry name" value="VWA"/>
    <property type="match status" value="1"/>
</dbReference>
<evidence type="ECO:0000256" key="16">
    <source>
        <dbReference type="RuleBase" id="RU003762"/>
    </source>
</evidence>
<keyword evidence="11 16" id="KW-0472">Membrane</keyword>
<dbReference type="PRINTS" id="PR00453">
    <property type="entry name" value="VWFADOMAIN"/>
</dbReference>
<dbReference type="GO" id="GO:0033627">
    <property type="term" value="P:cell adhesion mediated by integrin"/>
    <property type="evidence" value="ECO:0007669"/>
    <property type="project" value="TreeGrafter"/>
</dbReference>
<dbReference type="Proteomes" id="UP001190640">
    <property type="component" value="Chromosome 12"/>
</dbReference>
<dbReference type="GO" id="GO:0008305">
    <property type="term" value="C:integrin complex"/>
    <property type="evidence" value="ECO:0007669"/>
    <property type="project" value="InterPro"/>
</dbReference>
<evidence type="ECO:0000256" key="14">
    <source>
        <dbReference type="ARBA" id="ARBA00023180"/>
    </source>
</evidence>
<keyword evidence="13 16" id="KW-0675">Receptor</keyword>
<dbReference type="InterPro" id="IPR013519">
    <property type="entry name" value="Int_alpha_beta-p"/>
</dbReference>
<accession>A0AA97K104</accession>
<comment type="similarity">
    <text evidence="2 16">Belongs to the integrin alpha chain family.</text>
</comment>
<evidence type="ECO:0000313" key="20">
    <source>
        <dbReference type="RefSeq" id="XP_054848908.1"/>
    </source>
</evidence>
<feature type="signal peptide" evidence="16">
    <location>
        <begin position="1"/>
        <end position="20"/>
    </location>
</feature>
<keyword evidence="12" id="KW-1015">Disulfide bond</keyword>
<dbReference type="PRINTS" id="PR01185">
    <property type="entry name" value="INTEGRINA"/>
</dbReference>
<dbReference type="KEGG" id="emc:129338586"/>
<dbReference type="PROSITE" id="PS51470">
    <property type="entry name" value="FG_GAP"/>
    <property type="match status" value="6"/>
</dbReference>
<evidence type="ECO:0000259" key="18">
    <source>
        <dbReference type="PROSITE" id="PS50234"/>
    </source>
</evidence>
<dbReference type="SUPFAM" id="SSF69318">
    <property type="entry name" value="Integrin alpha N-terminal domain"/>
    <property type="match status" value="1"/>
</dbReference>
<feature type="chain" id="PRO_5041516765" evidence="16">
    <location>
        <begin position="21"/>
        <end position="1169"/>
    </location>
</feature>
<dbReference type="Pfam" id="PF21520">
    <property type="entry name" value="ITGAX-like_Ig_3"/>
    <property type="match status" value="1"/>
</dbReference>
<dbReference type="Pfam" id="PF08441">
    <property type="entry name" value="Integrin_A_Ig_1"/>
    <property type="match status" value="1"/>
</dbReference>
<sequence>METLSLLICFSAAVLMPCHGFSIDTEHPIVFQETAEGFGQTVVQFGKGANRGVLVGAPLQRGDVNETGKIYKCQQMPSKFGKCQEVPVQRPIDAVNMSLGLSLSASESRFLVCGPRVHQTCGQNMYLKSYCFLLDENLRQTQRFPDSLPECAKRANDIVLLIDGSGSIDPDEFRQMKTFISEVMKRFLNSNTQFALAQYSHRYSEHFTFSQFQNNPDPDALLRRVDQLGGGTHTATYIQRVVRELFQPQKGYRSGATKILIVITDGQKSGDHLEYRDVIPEAERAGIIRYAIGVGSAFRTDAARQELNHIASQPSSEHVFPVSNFNALKDIEKTLQNKIFAIEGTESQSSSSFQMEMSQEGLSALLNQDDFVLGAVGAYDWSGGVFLYGSGSNPDFINVTSSTKDMNDAYLGYSVQMVQQRGQRSYVVGAPRYKHVGRVVLFGQENGHWQLKSELSLKQTLQIGSYFGASLCSVDLDSDSNTDLVLVGAPMHYNGMSGGKVYVFQRQGEIFANTKELQGDPKHPLGRFGASIAEIGDITGDRWTDVVIGAPMEDENRGALYIFQGSYGSINEKYSQRIRGSQFPNQLHYFGQAIAAGKDLTEDGLPDIATGAHGQVLLLRSRPVLQVLPSITFSPSMIPLSAFDCQGQDQLDKEVSSATVCLDVRLNSPFTPANRISNTVWYSLVLDPGRMKVRAAFDSGSSTITEQKQMGLAQKCMSYRIKLPVCIEDSLTPIKLQLNYNLTGDPIPAADNLRAILKEDFPRLFTALLPFEKNCGQDGICKDTLKTAFNFSGLDALVVGQDLELNATVFFRNDGEDSYGSNLTFVYPSALSYRRFKILQSNRKNMGIKCISAPASEEESLRNTTCNINHPIFRSGAEVIFMVSFSIDPDGVLGNEVQINATAGSENNGPVTQDMFHQAKLPVKYAIYVFFKNIDDSTKYVNFSMGQEDANQLVEHKYEVRNSIKRQVPISVKFEFPVQLNGMWVWNASLDISSEQFHLAQCAPERKTSGSNNFVTQLRNRAVLDCTVAVCEIIRCNILSLEQGQPLEFRIKGALGFRWLSQTQQKKVTVESRAQIFYDDTKYIQKEGFVKSQVKTVLEYLEVYNYLPVIIGSSVGGLILLALIAAALYKLGFFKRQYKQMLDEAGEGDAGAGPSQGSDSGPPPQAANS</sequence>
<feature type="transmembrane region" description="Helical" evidence="16">
    <location>
        <begin position="1106"/>
        <end position="1129"/>
    </location>
</feature>
<feature type="repeat" description="FG-GAP" evidence="15">
    <location>
        <begin position="398"/>
        <end position="451"/>
    </location>
</feature>
<dbReference type="Pfam" id="PF00092">
    <property type="entry name" value="VWA"/>
    <property type="match status" value="1"/>
</dbReference>
<dbReference type="SMART" id="SM00191">
    <property type="entry name" value="Int_alpha"/>
    <property type="match status" value="5"/>
</dbReference>
<evidence type="ECO:0000256" key="7">
    <source>
        <dbReference type="ARBA" id="ARBA00022837"/>
    </source>
</evidence>
<dbReference type="GO" id="GO:0009897">
    <property type="term" value="C:external side of plasma membrane"/>
    <property type="evidence" value="ECO:0007669"/>
    <property type="project" value="TreeGrafter"/>
</dbReference>
<evidence type="ECO:0000256" key="12">
    <source>
        <dbReference type="ARBA" id="ARBA00023157"/>
    </source>
</evidence>
<dbReference type="GeneID" id="129338586"/>
<keyword evidence="7" id="KW-0106">Calcium</keyword>
<feature type="repeat" description="FG-GAP" evidence="15">
    <location>
        <begin position="346"/>
        <end position="397"/>
    </location>
</feature>
<dbReference type="AlphaFoldDB" id="A0AA97K104"/>
<keyword evidence="6" id="KW-0677">Repeat</keyword>
<dbReference type="Gene3D" id="2.60.40.1510">
    <property type="entry name" value="ntegrin, alpha v. Chain A, domain 3"/>
    <property type="match status" value="1"/>
</dbReference>
<comment type="subcellular location">
    <subcellularLocation>
        <location evidence="1 16">Membrane</location>
        <topology evidence="1 16">Single-pass type I membrane protein</topology>
    </subcellularLocation>
</comment>
<feature type="region of interest" description="Disordered" evidence="17">
    <location>
        <begin position="1145"/>
        <end position="1169"/>
    </location>
</feature>
<keyword evidence="19" id="KW-1185">Reference proteome</keyword>
<proteinExistence type="inferred from homology"/>
<dbReference type="InterPro" id="IPR000413">
    <property type="entry name" value="Integrin_alpha"/>
</dbReference>
<dbReference type="InterPro" id="IPR018184">
    <property type="entry name" value="Integrin_alpha_C_CS"/>
</dbReference>
<evidence type="ECO:0000256" key="1">
    <source>
        <dbReference type="ARBA" id="ARBA00004479"/>
    </source>
</evidence>
<dbReference type="Gene3D" id="2.60.40.1530">
    <property type="entry name" value="ntegrin, alpha v. Chain A, domain 4"/>
    <property type="match status" value="1"/>
</dbReference>
<evidence type="ECO:0000256" key="9">
    <source>
        <dbReference type="ARBA" id="ARBA00022989"/>
    </source>
</evidence>
<feature type="repeat" description="FG-GAP" evidence="15">
    <location>
        <begin position="576"/>
        <end position="636"/>
    </location>
</feature>
<organism evidence="19 20">
    <name type="scientific">Eublepharis macularius</name>
    <name type="common">Leopard gecko</name>
    <name type="synonym">Cyrtodactylus macularius</name>
    <dbReference type="NCBI Taxonomy" id="481883"/>
    <lineage>
        <taxon>Eukaryota</taxon>
        <taxon>Metazoa</taxon>
        <taxon>Chordata</taxon>
        <taxon>Craniata</taxon>
        <taxon>Vertebrata</taxon>
        <taxon>Euteleostomi</taxon>
        <taxon>Lepidosauria</taxon>
        <taxon>Squamata</taxon>
        <taxon>Bifurcata</taxon>
        <taxon>Gekkota</taxon>
        <taxon>Eublepharidae</taxon>
        <taxon>Eublepharinae</taxon>
        <taxon>Eublepharis</taxon>
    </lineage>
</organism>
<keyword evidence="8 16" id="KW-0130">Cell adhesion</keyword>
<evidence type="ECO:0000256" key="15">
    <source>
        <dbReference type="PROSITE-ProRule" id="PRU00803"/>
    </source>
</evidence>
<reference evidence="20" key="1">
    <citation type="submission" date="2025-08" db="UniProtKB">
        <authorList>
            <consortium name="RefSeq"/>
        </authorList>
    </citation>
    <scope>IDENTIFICATION</scope>
    <source>
        <tissue evidence="20">Blood</tissue>
    </source>
</reference>
<evidence type="ECO:0000256" key="5">
    <source>
        <dbReference type="ARBA" id="ARBA00022729"/>
    </source>
</evidence>
<dbReference type="InterPro" id="IPR013517">
    <property type="entry name" value="FG-GAP"/>
</dbReference>
<dbReference type="InterPro" id="IPR028994">
    <property type="entry name" value="Integrin_alpha_N"/>
</dbReference>
<evidence type="ECO:0000256" key="6">
    <source>
        <dbReference type="ARBA" id="ARBA00022737"/>
    </source>
</evidence>
<keyword evidence="4" id="KW-0479">Metal-binding</keyword>
<feature type="repeat" description="FG-GAP" evidence="15">
    <location>
        <begin position="24"/>
        <end position="82"/>
    </location>
</feature>
<evidence type="ECO:0000256" key="4">
    <source>
        <dbReference type="ARBA" id="ARBA00022723"/>
    </source>
</evidence>
<keyword evidence="14" id="KW-0325">Glycoprotein</keyword>
<dbReference type="GO" id="GO:0007160">
    <property type="term" value="P:cell-matrix adhesion"/>
    <property type="evidence" value="ECO:0007669"/>
    <property type="project" value="TreeGrafter"/>
</dbReference>
<dbReference type="InterPro" id="IPR002035">
    <property type="entry name" value="VWF_A"/>
</dbReference>
<protein>
    <submittedName>
        <fullName evidence="20">Integrin alpha-M-like</fullName>
    </submittedName>
</protein>
<dbReference type="SUPFAM" id="SSF69179">
    <property type="entry name" value="Integrin domains"/>
    <property type="match status" value="3"/>
</dbReference>
<keyword evidence="5 16" id="KW-0732">Signal</keyword>
<dbReference type="GO" id="GO:0046872">
    <property type="term" value="F:metal ion binding"/>
    <property type="evidence" value="ECO:0007669"/>
    <property type="project" value="UniProtKB-KW"/>
</dbReference>
<evidence type="ECO:0000256" key="2">
    <source>
        <dbReference type="ARBA" id="ARBA00008054"/>
    </source>
</evidence>
<evidence type="ECO:0000256" key="3">
    <source>
        <dbReference type="ARBA" id="ARBA00022692"/>
    </source>
</evidence>
<gene>
    <name evidence="20" type="primary">LOC129338586</name>
</gene>
<evidence type="ECO:0000256" key="17">
    <source>
        <dbReference type="SAM" id="MobiDB-lite"/>
    </source>
</evidence>
<evidence type="ECO:0000256" key="11">
    <source>
        <dbReference type="ARBA" id="ARBA00023136"/>
    </source>
</evidence>
<dbReference type="Pfam" id="PF20805">
    <property type="entry name" value="Integrin_A_Ig_2"/>
    <property type="match status" value="1"/>
</dbReference>
<dbReference type="PANTHER" id="PTHR23220:SF118">
    <property type="entry name" value="INTEGRIN ALPHA-X"/>
    <property type="match status" value="1"/>
</dbReference>
<dbReference type="InterPro" id="IPR048633">
    <property type="entry name" value="ITGAX-like_Ig_3"/>
</dbReference>
<dbReference type="SUPFAM" id="SSF53300">
    <property type="entry name" value="vWA-like"/>
    <property type="match status" value="1"/>
</dbReference>
<keyword evidence="10 16" id="KW-0401">Integrin</keyword>
<dbReference type="Pfam" id="PF00357">
    <property type="entry name" value="Integrin_alpha"/>
    <property type="match status" value="1"/>
</dbReference>
<evidence type="ECO:0000256" key="8">
    <source>
        <dbReference type="ARBA" id="ARBA00022889"/>
    </source>
</evidence>
<dbReference type="FunFam" id="3.40.50.410:FF:000012">
    <property type="entry name" value="Integrin, alpha 10"/>
    <property type="match status" value="1"/>
</dbReference>
<dbReference type="FunFam" id="1.20.5.930:FF:000004">
    <property type="entry name" value="Integrin subunit alpha M"/>
    <property type="match status" value="1"/>
</dbReference>
<dbReference type="Gene3D" id="2.60.40.1460">
    <property type="entry name" value="Integrin domains. Chain A, domain 2"/>
    <property type="match status" value="1"/>
</dbReference>
<evidence type="ECO:0000256" key="10">
    <source>
        <dbReference type="ARBA" id="ARBA00023037"/>
    </source>
</evidence>
<name>A0AA97K104_EUBMA</name>
<dbReference type="RefSeq" id="XP_054848908.1">
    <property type="nucleotide sequence ID" value="XM_054992933.1"/>
</dbReference>
<dbReference type="InterPro" id="IPR048285">
    <property type="entry name" value="Integrin_alpha_Ig-like_2"/>
</dbReference>
<keyword evidence="3 16" id="KW-0812">Transmembrane</keyword>
<dbReference type="PANTHER" id="PTHR23220">
    <property type="entry name" value="INTEGRIN ALPHA"/>
    <property type="match status" value="1"/>
</dbReference>